<dbReference type="SUPFAM" id="SSF55347">
    <property type="entry name" value="Glyceraldehyde-3-phosphate dehydrogenase-like, C-terminal domain"/>
    <property type="match status" value="1"/>
</dbReference>
<dbReference type="FunFam" id="3.30.360.10:FF:000002">
    <property type="entry name" value="Glyceraldehyde-3-phosphate dehydrogenase"/>
    <property type="match status" value="1"/>
</dbReference>
<dbReference type="InterPro" id="IPR020828">
    <property type="entry name" value="GlycerAld_3-P_DH_NAD(P)-bd"/>
</dbReference>
<dbReference type="PANTHER" id="PTHR43148">
    <property type="entry name" value="GLYCERALDEHYDE-3-PHOSPHATE DEHYDROGENASE 2"/>
    <property type="match status" value="1"/>
</dbReference>
<gene>
    <name evidence="9" type="primary">epd</name>
    <name evidence="9" type="ORF">MTBBW1_1680029</name>
</gene>
<evidence type="ECO:0000256" key="2">
    <source>
        <dbReference type="ARBA" id="ARBA00011881"/>
    </source>
</evidence>
<keyword evidence="3 9" id="KW-0560">Oxidoreductase</keyword>
<dbReference type="Gene3D" id="3.40.50.720">
    <property type="entry name" value="NAD(P)-binding Rossmann-like Domain"/>
    <property type="match status" value="1"/>
</dbReference>
<evidence type="ECO:0000256" key="5">
    <source>
        <dbReference type="PIRSR" id="PIRSR000149-3"/>
    </source>
</evidence>
<dbReference type="Pfam" id="PF02800">
    <property type="entry name" value="Gp_dh_C"/>
    <property type="match status" value="1"/>
</dbReference>
<dbReference type="Gene3D" id="3.30.360.10">
    <property type="entry name" value="Dihydrodipicolinate Reductase, domain 2"/>
    <property type="match status" value="1"/>
</dbReference>
<dbReference type="RefSeq" id="WP_080805814.1">
    <property type="nucleotide sequence ID" value="NZ_LT828551.1"/>
</dbReference>
<dbReference type="Pfam" id="PF00044">
    <property type="entry name" value="Gp_dh_N"/>
    <property type="match status" value="1"/>
</dbReference>
<feature type="binding site" evidence="5">
    <location>
        <position position="320"/>
    </location>
    <ligand>
        <name>NAD(+)</name>
        <dbReference type="ChEBI" id="CHEBI:57540"/>
    </ligand>
</feature>
<comment type="similarity">
    <text evidence="1 7">Belongs to the glyceraldehyde-3-phosphate dehydrogenase family.</text>
</comment>
<dbReference type="InterPro" id="IPR020831">
    <property type="entry name" value="GlycerAld/Erythrose_P_DH"/>
</dbReference>
<dbReference type="Proteomes" id="UP000191931">
    <property type="component" value="Unassembled WGS sequence"/>
</dbReference>
<name>A0A1W1H9F5_9BACT</name>
<protein>
    <submittedName>
        <fullName evidence="9">D-erythrose 4-phosphate dehydrogenase</fullName>
        <ecNumber evidence="9">1.2.1.72</ecNumber>
    </submittedName>
</protein>
<evidence type="ECO:0000256" key="3">
    <source>
        <dbReference type="ARBA" id="ARBA00023002"/>
    </source>
</evidence>
<dbReference type="FunFam" id="3.40.50.720:FF:000001">
    <property type="entry name" value="Glyceraldehyde-3-phosphate dehydrogenase"/>
    <property type="match status" value="1"/>
</dbReference>
<dbReference type="STRING" id="1246637.MTBBW1_1680029"/>
<organism evidence="9 10">
    <name type="scientific">Desulfamplus magnetovallimortis</name>
    <dbReference type="NCBI Taxonomy" id="1246637"/>
    <lineage>
        <taxon>Bacteria</taxon>
        <taxon>Pseudomonadati</taxon>
        <taxon>Thermodesulfobacteriota</taxon>
        <taxon>Desulfobacteria</taxon>
        <taxon>Desulfobacterales</taxon>
        <taxon>Desulfobacteraceae</taxon>
        <taxon>Desulfamplus</taxon>
    </lineage>
</organism>
<keyword evidence="10" id="KW-1185">Reference proteome</keyword>
<feature type="binding site" evidence="5">
    <location>
        <position position="123"/>
    </location>
    <ligand>
        <name>NAD(+)</name>
        <dbReference type="ChEBI" id="CHEBI:57540"/>
    </ligand>
</feature>
<dbReference type="NCBIfam" id="TIGR01534">
    <property type="entry name" value="GAPDH-I"/>
    <property type="match status" value="1"/>
</dbReference>
<dbReference type="InterPro" id="IPR020829">
    <property type="entry name" value="GlycerAld_3-P_DH_cat"/>
</dbReference>
<accession>A0A1W1H9F5</accession>
<proteinExistence type="inferred from homology"/>
<dbReference type="InterPro" id="IPR006424">
    <property type="entry name" value="Glyceraldehyde-3-P_DH_1"/>
</dbReference>
<evidence type="ECO:0000256" key="1">
    <source>
        <dbReference type="ARBA" id="ARBA00007406"/>
    </source>
</evidence>
<feature type="binding site" evidence="5">
    <location>
        <begin position="12"/>
        <end position="13"/>
    </location>
    <ligand>
        <name>NAD(+)</name>
        <dbReference type="ChEBI" id="CHEBI:57540"/>
    </ligand>
</feature>
<reference evidence="9 10" key="1">
    <citation type="submission" date="2017-03" db="EMBL/GenBank/DDBJ databases">
        <authorList>
            <person name="Afonso C.L."/>
            <person name="Miller P.J."/>
            <person name="Scott M.A."/>
            <person name="Spackman E."/>
            <person name="Goraichik I."/>
            <person name="Dimitrov K.M."/>
            <person name="Suarez D.L."/>
            <person name="Swayne D.E."/>
        </authorList>
    </citation>
    <scope>NUCLEOTIDE SEQUENCE [LARGE SCALE GENOMIC DNA]</scope>
    <source>
        <strain evidence="9">PRJEB14757</strain>
    </source>
</reference>
<keyword evidence="5" id="KW-0547">Nucleotide-binding</keyword>
<comment type="subunit">
    <text evidence="2">Homotetramer.</text>
</comment>
<evidence type="ECO:0000313" key="9">
    <source>
        <dbReference type="EMBL" id="SLM29117.1"/>
    </source>
</evidence>
<dbReference type="GO" id="GO:0048001">
    <property type="term" value="F:erythrose-4-phosphate dehydrogenase activity"/>
    <property type="evidence" value="ECO:0007669"/>
    <property type="project" value="UniProtKB-EC"/>
</dbReference>
<dbReference type="SUPFAM" id="SSF51735">
    <property type="entry name" value="NAD(P)-binding Rossmann-fold domains"/>
    <property type="match status" value="1"/>
</dbReference>
<dbReference type="AlphaFoldDB" id="A0A1W1H9F5"/>
<evidence type="ECO:0000256" key="7">
    <source>
        <dbReference type="RuleBase" id="RU000397"/>
    </source>
</evidence>
<dbReference type="SMART" id="SM00846">
    <property type="entry name" value="Gp_dh_N"/>
    <property type="match status" value="1"/>
</dbReference>
<dbReference type="CDD" id="cd17892">
    <property type="entry name" value="GAPDH_N_E4PDH"/>
    <property type="match status" value="1"/>
</dbReference>
<dbReference type="OrthoDB" id="9803304at2"/>
<feature type="site" description="Activates thiol group during catalysis" evidence="6">
    <location>
        <position position="182"/>
    </location>
</feature>
<evidence type="ECO:0000259" key="8">
    <source>
        <dbReference type="SMART" id="SM00846"/>
    </source>
</evidence>
<feature type="active site" description="Nucleophile" evidence="4">
    <location>
        <position position="155"/>
    </location>
</feature>
<evidence type="ECO:0000256" key="4">
    <source>
        <dbReference type="PIRSR" id="PIRSR000149-1"/>
    </source>
</evidence>
<dbReference type="EMBL" id="FWEV01000077">
    <property type="protein sequence ID" value="SLM29117.1"/>
    <property type="molecule type" value="Genomic_DNA"/>
</dbReference>
<dbReference type="GO" id="GO:0006006">
    <property type="term" value="P:glucose metabolic process"/>
    <property type="evidence" value="ECO:0007669"/>
    <property type="project" value="InterPro"/>
</dbReference>
<evidence type="ECO:0000256" key="6">
    <source>
        <dbReference type="PIRSR" id="PIRSR000149-4"/>
    </source>
</evidence>
<dbReference type="InterPro" id="IPR036291">
    <property type="entry name" value="NAD(P)-bd_dom_sf"/>
</dbReference>
<dbReference type="GO" id="GO:0050661">
    <property type="term" value="F:NADP binding"/>
    <property type="evidence" value="ECO:0007669"/>
    <property type="project" value="InterPro"/>
</dbReference>
<dbReference type="GO" id="GO:0051287">
    <property type="term" value="F:NAD binding"/>
    <property type="evidence" value="ECO:0007669"/>
    <property type="project" value="InterPro"/>
</dbReference>
<keyword evidence="5" id="KW-0520">NAD</keyword>
<dbReference type="PIRSF" id="PIRSF000149">
    <property type="entry name" value="GAP_DH"/>
    <property type="match status" value="1"/>
</dbReference>
<feature type="domain" description="Glyceraldehyde 3-phosphate dehydrogenase NAD(P) binding" evidence="8">
    <location>
        <begin position="3"/>
        <end position="155"/>
    </location>
</feature>
<dbReference type="PRINTS" id="PR00078">
    <property type="entry name" value="G3PDHDRGNASE"/>
</dbReference>
<sequence length="339" mass="37505">MAYRIAINGYGRIGRSVLRALYESHHYRELEVVGINELSDIKTIAHLTRYDSTHGRFSGSVEICGNDFFVNNNRIRLCHEPDPGKLPWRELEVDVVLECSGSFSSREKAMEHIKSGARKVIFSQPAEENVDATIVYGINEDILTRDHQIISNASCTTNCSIPVLKVIDDSIGIEAGIITTIHSIMNDQPVIDAYHHHDLRRTRCAGQSIIPVNTELAKGIDRILPQLSGRFQAVSMRVPTINVSALDITLVVAESVSVKKINAILESASLSPRLSGILGYTEEPLASCDFNHDSRSSVVDGGQTRVSGKNLVKILAWFDNEWGYANRMLDTTAALMRSS</sequence>
<evidence type="ECO:0000313" key="10">
    <source>
        <dbReference type="Proteomes" id="UP000191931"/>
    </source>
</evidence>
<dbReference type="EC" id="1.2.1.72" evidence="9"/>